<protein>
    <submittedName>
        <fullName evidence="2">Uncharacterized protein</fullName>
    </submittedName>
</protein>
<dbReference type="EMBL" id="CP089982">
    <property type="protein sequence ID" value="WXA94921.1"/>
    <property type="molecule type" value="Genomic_DNA"/>
</dbReference>
<organism evidence="2 3">
    <name type="scientific">Pendulispora brunnea</name>
    <dbReference type="NCBI Taxonomy" id="2905690"/>
    <lineage>
        <taxon>Bacteria</taxon>
        <taxon>Pseudomonadati</taxon>
        <taxon>Myxococcota</taxon>
        <taxon>Myxococcia</taxon>
        <taxon>Myxococcales</taxon>
        <taxon>Sorangiineae</taxon>
        <taxon>Pendulisporaceae</taxon>
        <taxon>Pendulispora</taxon>
    </lineage>
</organism>
<feature type="region of interest" description="Disordered" evidence="1">
    <location>
        <begin position="1"/>
        <end position="27"/>
    </location>
</feature>
<name>A0ABZ2K8A9_9BACT</name>
<keyword evidence="3" id="KW-1185">Reference proteome</keyword>
<evidence type="ECO:0000313" key="3">
    <source>
        <dbReference type="Proteomes" id="UP001379533"/>
    </source>
</evidence>
<reference evidence="2 3" key="1">
    <citation type="submission" date="2021-12" db="EMBL/GenBank/DDBJ databases">
        <title>Discovery of the Pendulisporaceae a myxobacterial family with distinct sporulation behavior and unique specialized metabolism.</title>
        <authorList>
            <person name="Garcia R."/>
            <person name="Popoff A."/>
            <person name="Bader C.D."/>
            <person name="Loehr J."/>
            <person name="Walesch S."/>
            <person name="Walt C."/>
            <person name="Boldt J."/>
            <person name="Bunk B."/>
            <person name="Haeckl F.J.F.P.J."/>
            <person name="Gunesch A.P."/>
            <person name="Birkelbach J."/>
            <person name="Nuebel U."/>
            <person name="Pietschmann T."/>
            <person name="Bach T."/>
            <person name="Mueller R."/>
        </authorList>
    </citation>
    <scope>NUCLEOTIDE SEQUENCE [LARGE SCALE GENOMIC DNA]</scope>
    <source>
        <strain evidence="2 3">MSr12523</strain>
    </source>
</reference>
<sequence length="178" mass="19245">MISARAWAADTHVGKRPATAEGPRQEERKRHVLGLRFDTGARGSDYGLGYLHVHESIEGQGGLGVLLWFGYGADVRMVTMEHERIDGALVYGMGRLSTMGDAGGVAFEAALGGGTARGETRPAAALGVFWSVIFAELGYSFQFPIDGGSRPEWLSSHQFSVRVQVPVHSYDARRLTPP</sequence>
<dbReference type="Proteomes" id="UP001379533">
    <property type="component" value="Chromosome"/>
</dbReference>
<accession>A0ABZ2K8A9</accession>
<dbReference type="RefSeq" id="WP_394845529.1">
    <property type="nucleotide sequence ID" value="NZ_CP089982.1"/>
</dbReference>
<evidence type="ECO:0000256" key="1">
    <source>
        <dbReference type="SAM" id="MobiDB-lite"/>
    </source>
</evidence>
<proteinExistence type="predicted"/>
<gene>
    <name evidence="2" type="ORF">LZC95_51930</name>
</gene>
<evidence type="ECO:0000313" key="2">
    <source>
        <dbReference type="EMBL" id="WXA94921.1"/>
    </source>
</evidence>